<dbReference type="EMBL" id="AP017378">
    <property type="protein sequence ID" value="BBD08891.1"/>
    <property type="molecule type" value="Genomic_DNA"/>
</dbReference>
<dbReference type="AlphaFoldDB" id="A0A2Z6B062"/>
<evidence type="ECO:0000313" key="2">
    <source>
        <dbReference type="EMBL" id="BBD08891.1"/>
    </source>
</evidence>
<protein>
    <submittedName>
        <fullName evidence="2">Uncharacterized protein</fullName>
    </submittedName>
</protein>
<name>A0A2Z6B062_9BACT</name>
<evidence type="ECO:0000256" key="1">
    <source>
        <dbReference type="SAM" id="Phobius"/>
    </source>
</evidence>
<dbReference type="Proteomes" id="UP000269883">
    <property type="component" value="Chromosome"/>
</dbReference>
<accession>A0A2Z6B062</accession>
<keyword evidence="3" id="KW-1185">Reference proteome</keyword>
<gene>
    <name evidence="2" type="ORF">DFE_2165</name>
</gene>
<dbReference type="OrthoDB" id="5471470at2"/>
<reference evidence="2 3" key="1">
    <citation type="journal article" date="2018" name="Sci. Adv.">
        <title>Multi-heme cytochromes provide a pathway for survival in energy-limited environments.</title>
        <authorList>
            <person name="Deng X."/>
            <person name="Dohmae N."/>
            <person name="Nealson K.H."/>
            <person name="Hashimoto K."/>
            <person name="Okamoto A."/>
        </authorList>
    </citation>
    <scope>NUCLEOTIDE SEQUENCE [LARGE SCALE GENOMIC DNA]</scope>
    <source>
        <strain evidence="2 3">IS5</strain>
    </source>
</reference>
<keyword evidence="1" id="KW-0812">Transmembrane</keyword>
<organism evidence="2 3">
    <name type="scientific">Desulfovibrio ferrophilus</name>
    <dbReference type="NCBI Taxonomy" id="241368"/>
    <lineage>
        <taxon>Bacteria</taxon>
        <taxon>Pseudomonadati</taxon>
        <taxon>Thermodesulfobacteriota</taxon>
        <taxon>Desulfovibrionia</taxon>
        <taxon>Desulfovibrionales</taxon>
        <taxon>Desulfovibrionaceae</taxon>
        <taxon>Desulfovibrio</taxon>
    </lineage>
</organism>
<sequence>MKFNPMSNYREESGGARFLRTMLLICVFIGVGWLYTKHFDNALEDIKTRSAILDKSGALSSDQKAQFRDFAKLFREELGIELVLRIADGTPEPPKLKAKSLYIGIDSTGGKLIVVSPPWIEKSLGSGFNDELQEHMRPYFESDSWPTGLMKALQLIWERVTGLDTGGRS</sequence>
<feature type="transmembrane region" description="Helical" evidence="1">
    <location>
        <begin position="18"/>
        <end position="36"/>
    </location>
</feature>
<evidence type="ECO:0000313" key="3">
    <source>
        <dbReference type="Proteomes" id="UP000269883"/>
    </source>
</evidence>
<dbReference type="RefSeq" id="WP_126379384.1">
    <property type="nucleotide sequence ID" value="NZ_AP017378.1"/>
</dbReference>
<dbReference type="KEGG" id="dfl:DFE_2165"/>
<keyword evidence="1" id="KW-0472">Membrane</keyword>
<proteinExistence type="predicted"/>
<keyword evidence="1" id="KW-1133">Transmembrane helix</keyword>